<feature type="domain" description="ACT" evidence="3">
    <location>
        <begin position="195"/>
        <end position="266"/>
    </location>
</feature>
<dbReference type="RefSeq" id="WP_146649889.1">
    <property type="nucleotide sequence ID" value="NZ_CP012333.1"/>
</dbReference>
<organism evidence="4 5">
    <name type="scientific">Labilithrix luteola</name>
    <dbReference type="NCBI Taxonomy" id="1391654"/>
    <lineage>
        <taxon>Bacteria</taxon>
        <taxon>Pseudomonadati</taxon>
        <taxon>Myxococcota</taxon>
        <taxon>Polyangia</taxon>
        <taxon>Polyangiales</taxon>
        <taxon>Labilitrichaceae</taxon>
        <taxon>Labilithrix</taxon>
    </lineage>
</organism>
<evidence type="ECO:0000259" key="3">
    <source>
        <dbReference type="PROSITE" id="PS51671"/>
    </source>
</evidence>
<feature type="region of interest" description="Disordered" evidence="2">
    <location>
        <begin position="1"/>
        <end position="28"/>
    </location>
</feature>
<dbReference type="PROSITE" id="PS51671">
    <property type="entry name" value="ACT"/>
    <property type="match status" value="1"/>
</dbReference>
<dbReference type="KEGG" id="llu:AKJ09_05491"/>
<name>A0A0K1PZA8_9BACT</name>
<accession>A0A0K1PZA8</accession>
<dbReference type="InterPro" id="IPR045865">
    <property type="entry name" value="ACT-like_dom_sf"/>
</dbReference>
<keyword evidence="1" id="KW-0378">Hydrolase</keyword>
<protein>
    <submittedName>
        <fullName evidence="4">[Protein-PII] uridylyltransferase</fullName>
    </submittedName>
</protein>
<gene>
    <name evidence="4" type="ORF">AKJ09_05491</name>
</gene>
<dbReference type="AlphaFoldDB" id="A0A0K1PZA8"/>
<dbReference type="STRING" id="1391654.AKJ09_05491"/>
<dbReference type="EMBL" id="CP012333">
    <property type="protein sequence ID" value="AKU98827.1"/>
    <property type="molecule type" value="Genomic_DNA"/>
</dbReference>
<dbReference type="PANTHER" id="PTHR47320:SF1">
    <property type="entry name" value="BIFUNCTIONAL URIDYLYLTRANSFERASE_URIDYLYL-REMOVING ENZYME"/>
    <property type="match status" value="1"/>
</dbReference>
<dbReference type="PANTHER" id="PTHR47320">
    <property type="entry name" value="BIFUNCTIONAL URIDYLYLTRANSFERASE/URIDYLYL-REMOVING ENZYME"/>
    <property type="match status" value="1"/>
</dbReference>
<keyword evidence="4" id="KW-0548">Nucleotidyltransferase</keyword>
<proteinExistence type="predicted"/>
<evidence type="ECO:0000313" key="5">
    <source>
        <dbReference type="Proteomes" id="UP000064967"/>
    </source>
</evidence>
<keyword evidence="4" id="KW-0808">Transferase</keyword>
<dbReference type="SUPFAM" id="SSF55021">
    <property type="entry name" value="ACT-like"/>
    <property type="match status" value="1"/>
</dbReference>
<dbReference type="GO" id="GO:0016787">
    <property type="term" value="F:hydrolase activity"/>
    <property type="evidence" value="ECO:0007669"/>
    <property type="project" value="UniProtKB-KW"/>
</dbReference>
<dbReference type="Gene3D" id="3.30.70.260">
    <property type="match status" value="1"/>
</dbReference>
<evidence type="ECO:0000256" key="1">
    <source>
        <dbReference type="ARBA" id="ARBA00022801"/>
    </source>
</evidence>
<evidence type="ECO:0000256" key="2">
    <source>
        <dbReference type="SAM" id="MobiDB-lite"/>
    </source>
</evidence>
<dbReference type="InterPro" id="IPR002912">
    <property type="entry name" value="ACT_dom"/>
</dbReference>
<dbReference type="OrthoDB" id="9758038at2"/>
<evidence type="ECO:0000313" key="4">
    <source>
        <dbReference type="EMBL" id="AKU98827.1"/>
    </source>
</evidence>
<dbReference type="Proteomes" id="UP000064967">
    <property type="component" value="Chromosome"/>
</dbReference>
<dbReference type="InterPro" id="IPR010043">
    <property type="entry name" value="UTase/UR"/>
</dbReference>
<sequence length="266" mass="28714">MSEQEPLSSAAWGNGSDPSVRGDLAESETGETTASFIESMPLAYRATFDTDAIEAHAGIVRRRAAHATRVELWRELSERVAAICIVADDRPGLFSQISAALVAYDIDVVAAEAYCRIRPDTRTTEAVGFLWIRRLAPGGAVLPVRARDVARIGEMVEALATGEATFEASLPRSIPAPTPATSVRFEEDPTDGSTVLTVEAVDKPGLLLIVTQALFRAGIHITNLRAKTENGRARDRFVLAERDGGALSRERLLTLQGAIFEAIERS</sequence>
<reference evidence="4 5" key="1">
    <citation type="submission" date="2015-08" db="EMBL/GenBank/DDBJ databases">
        <authorList>
            <person name="Babu N.S."/>
            <person name="Beckwith C.J."/>
            <person name="Beseler K.G."/>
            <person name="Brison A."/>
            <person name="Carone J.V."/>
            <person name="Caskin T.P."/>
            <person name="Diamond M."/>
            <person name="Durham M.E."/>
            <person name="Foxe J.M."/>
            <person name="Go M."/>
            <person name="Henderson B.A."/>
            <person name="Jones I.B."/>
            <person name="McGettigan J.A."/>
            <person name="Micheletti S.J."/>
            <person name="Nasrallah M.E."/>
            <person name="Ortiz D."/>
            <person name="Piller C.R."/>
            <person name="Privatt S.R."/>
            <person name="Schneider S.L."/>
            <person name="Sharp S."/>
            <person name="Smith T.C."/>
            <person name="Stanton J.D."/>
            <person name="Ullery H.E."/>
            <person name="Wilson R.J."/>
            <person name="Serrano M.G."/>
            <person name="Buck G."/>
            <person name="Lee V."/>
            <person name="Wang Y."/>
            <person name="Carvalho R."/>
            <person name="Voegtly L."/>
            <person name="Shi R."/>
            <person name="Duckworth R."/>
            <person name="Johnson A."/>
            <person name="Loviza R."/>
            <person name="Walstead R."/>
            <person name="Shah Z."/>
            <person name="Kiflezghi M."/>
            <person name="Wade K."/>
            <person name="Ball S.L."/>
            <person name="Bradley K.W."/>
            <person name="Asai D.J."/>
            <person name="Bowman C.A."/>
            <person name="Russell D.A."/>
            <person name="Pope W.H."/>
            <person name="Jacobs-Sera D."/>
            <person name="Hendrix R.W."/>
            <person name="Hatfull G.F."/>
        </authorList>
    </citation>
    <scope>NUCLEOTIDE SEQUENCE [LARGE SCALE GENOMIC DNA]</scope>
    <source>
        <strain evidence="4 5">DSM 27648</strain>
    </source>
</reference>
<dbReference type="GO" id="GO:0008773">
    <property type="term" value="F:[protein-PII] uridylyltransferase activity"/>
    <property type="evidence" value="ECO:0007669"/>
    <property type="project" value="InterPro"/>
</dbReference>
<keyword evidence="5" id="KW-1185">Reference proteome</keyword>